<dbReference type="Pfam" id="PF10842">
    <property type="entry name" value="DUF2642"/>
    <property type="match status" value="1"/>
</dbReference>
<evidence type="ECO:0000313" key="1">
    <source>
        <dbReference type="EMBL" id="MDQ0337449.1"/>
    </source>
</evidence>
<name>A0ABU0CM00_9BACI</name>
<keyword evidence="2" id="KW-1185">Reference proteome</keyword>
<dbReference type="InterPro" id="IPR020139">
    <property type="entry name" value="DUF2642"/>
</dbReference>
<comment type="caution">
    <text evidence="1">The sequence shown here is derived from an EMBL/GenBank/DDBJ whole genome shotgun (WGS) entry which is preliminary data.</text>
</comment>
<accession>A0ABU0CM00</accession>
<gene>
    <name evidence="1" type="ORF">J2S00_000219</name>
</gene>
<proteinExistence type="predicted"/>
<dbReference type="EMBL" id="JAUSUQ010000001">
    <property type="protein sequence ID" value="MDQ0337449.1"/>
    <property type="molecule type" value="Genomic_DNA"/>
</dbReference>
<protein>
    <recommendedName>
        <fullName evidence="3">DUF2642 domain-containing protein</fullName>
    </recommendedName>
</protein>
<dbReference type="Proteomes" id="UP001232445">
    <property type="component" value="Unassembled WGS sequence"/>
</dbReference>
<sequence>MAYPYDYMGHHYTGISPMLPSADPYVYQVLQSLVGHRVVVQTTQGSVRGIVTDVKPDHVTLNVHHTLFFIRTQQIVWVMPQVAFRQDYHQSQHTMTAET</sequence>
<evidence type="ECO:0000313" key="2">
    <source>
        <dbReference type="Proteomes" id="UP001232445"/>
    </source>
</evidence>
<dbReference type="RefSeq" id="WP_307334597.1">
    <property type="nucleotide sequence ID" value="NZ_JAUSUQ010000001.1"/>
</dbReference>
<reference evidence="1 2" key="1">
    <citation type="submission" date="2023-07" db="EMBL/GenBank/DDBJ databases">
        <title>Genomic Encyclopedia of Type Strains, Phase IV (KMG-IV): sequencing the most valuable type-strain genomes for metagenomic binning, comparative biology and taxonomic classification.</title>
        <authorList>
            <person name="Goeker M."/>
        </authorList>
    </citation>
    <scope>NUCLEOTIDE SEQUENCE [LARGE SCALE GENOMIC DNA]</scope>
    <source>
        <strain evidence="1 2">DSM 17740</strain>
    </source>
</reference>
<organism evidence="1 2">
    <name type="scientific">Caldalkalibacillus uzonensis</name>
    <dbReference type="NCBI Taxonomy" id="353224"/>
    <lineage>
        <taxon>Bacteria</taxon>
        <taxon>Bacillati</taxon>
        <taxon>Bacillota</taxon>
        <taxon>Bacilli</taxon>
        <taxon>Bacillales</taxon>
        <taxon>Bacillaceae</taxon>
        <taxon>Caldalkalibacillus</taxon>
    </lineage>
</organism>
<evidence type="ECO:0008006" key="3">
    <source>
        <dbReference type="Google" id="ProtNLM"/>
    </source>
</evidence>